<reference evidence="1 2" key="1">
    <citation type="submission" date="2018-10" db="EMBL/GenBank/DDBJ databases">
        <authorList>
            <person name="Ekblom R."/>
            <person name="Jareborg N."/>
        </authorList>
    </citation>
    <scope>NUCLEOTIDE SEQUENCE [LARGE SCALE GENOMIC DNA]</scope>
    <source>
        <tissue evidence="1">Muscle</tissue>
    </source>
</reference>
<evidence type="ECO:0000313" key="1">
    <source>
        <dbReference type="EMBL" id="VCW91029.1"/>
    </source>
</evidence>
<sequence>MVGGPLPHLRPLREPKRPIRWPMRKTSGLFLKLGSKWSGSWAVARPAPVGPGLCSTWRRPPTPGCRTLCPLTWTSGGRSSSWPESRTA</sequence>
<feature type="non-terminal residue" evidence="1">
    <location>
        <position position="1"/>
    </location>
</feature>
<name>A0A9X9LTN0_GULGU</name>
<proteinExistence type="predicted"/>
<accession>A0A9X9LTN0</accession>
<dbReference type="Proteomes" id="UP000269945">
    <property type="component" value="Unassembled WGS sequence"/>
</dbReference>
<keyword evidence="2" id="KW-1185">Reference proteome</keyword>
<organism evidence="1 2">
    <name type="scientific">Gulo gulo</name>
    <name type="common">Wolverine</name>
    <name type="synonym">Gluton</name>
    <dbReference type="NCBI Taxonomy" id="48420"/>
    <lineage>
        <taxon>Eukaryota</taxon>
        <taxon>Metazoa</taxon>
        <taxon>Chordata</taxon>
        <taxon>Craniata</taxon>
        <taxon>Vertebrata</taxon>
        <taxon>Euteleostomi</taxon>
        <taxon>Mammalia</taxon>
        <taxon>Eutheria</taxon>
        <taxon>Laurasiatheria</taxon>
        <taxon>Carnivora</taxon>
        <taxon>Caniformia</taxon>
        <taxon>Musteloidea</taxon>
        <taxon>Mustelidae</taxon>
        <taxon>Guloninae</taxon>
        <taxon>Gulo</taxon>
    </lineage>
</organism>
<evidence type="ECO:0000313" key="2">
    <source>
        <dbReference type="Proteomes" id="UP000269945"/>
    </source>
</evidence>
<protein>
    <submittedName>
        <fullName evidence="1">Uncharacterized protein</fullName>
    </submittedName>
</protein>
<gene>
    <name evidence="1" type="ORF">BN2614_LOCUS1</name>
</gene>
<dbReference type="AlphaFoldDB" id="A0A9X9LTN0"/>
<dbReference type="EMBL" id="CYRY02016783">
    <property type="protein sequence ID" value="VCW91029.1"/>
    <property type="molecule type" value="Genomic_DNA"/>
</dbReference>
<comment type="caution">
    <text evidence="1">The sequence shown here is derived from an EMBL/GenBank/DDBJ whole genome shotgun (WGS) entry which is preliminary data.</text>
</comment>